<evidence type="ECO:0000313" key="5">
    <source>
        <dbReference type="Proteomes" id="UP000807306"/>
    </source>
</evidence>
<evidence type="ECO:0000256" key="3">
    <source>
        <dbReference type="SAM" id="MobiDB-lite"/>
    </source>
</evidence>
<dbReference type="CDD" id="cd04496">
    <property type="entry name" value="SSB_OBF"/>
    <property type="match status" value="1"/>
</dbReference>
<feature type="compositionally biased region" description="Basic and acidic residues" evidence="3">
    <location>
        <begin position="151"/>
        <end position="169"/>
    </location>
</feature>
<accession>A0A9P6EUK7</accession>
<comment type="caution">
    <text evidence="4">The sequence shown here is derived from an EMBL/GenBank/DDBJ whole genome shotgun (WGS) entry which is preliminary data.</text>
</comment>
<dbReference type="Pfam" id="PF00436">
    <property type="entry name" value="SSB"/>
    <property type="match status" value="1"/>
</dbReference>
<sequence>MLSALRASSAPRNLTRTFSTSQRTADLAKLTLIGRLVKDPEARLTKNDKEYITYTIATSGPLLAPNAEGQRLHAPSSFHRVLSFSENANKYLRTLRKGTTVYAEAGFELKEPDPNADPNTPQGQRQIFLKHESLRVVASPPKRPTESSSTENHDEHQELEGDRNARPLF</sequence>
<organism evidence="4 5">
    <name type="scientific">Crepidotus variabilis</name>
    <dbReference type="NCBI Taxonomy" id="179855"/>
    <lineage>
        <taxon>Eukaryota</taxon>
        <taxon>Fungi</taxon>
        <taxon>Dikarya</taxon>
        <taxon>Basidiomycota</taxon>
        <taxon>Agaricomycotina</taxon>
        <taxon>Agaricomycetes</taxon>
        <taxon>Agaricomycetidae</taxon>
        <taxon>Agaricales</taxon>
        <taxon>Agaricineae</taxon>
        <taxon>Crepidotaceae</taxon>
        <taxon>Crepidotus</taxon>
    </lineage>
</organism>
<dbReference type="AlphaFoldDB" id="A0A9P6EUK7"/>
<dbReference type="EMBL" id="MU157825">
    <property type="protein sequence ID" value="KAF9534969.1"/>
    <property type="molecule type" value="Genomic_DNA"/>
</dbReference>
<evidence type="ECO:0000256" key="2">
    <source>
        <dbReference type="PROSITE-ProRule" id="PRU00252"/>
    </source>
</evidence>
<feature type="region of interest" description="Disordered" evidence="3">
    <location>
        <begin position="109"/>
        <end position="169"/>
    </location>
</feature>
<dbReference type="SUPFAM" id="SSF50249">
    <property type="entry name" value="Nucleic acid-binding proteins"/>
    <property type="match status" value="1"/>
</dbReference>
<dbReference type="Proteomes" id="UP000807306">
    <property type="component" value="Unassembled WGS sequence"/>
</dbReference>
<dbReference type="InterPro" id="IPR000424">
    <property type="entry name" value="Primosome_PriB/ssb"/>
</dbReference>
<evidence type="ECO:0000313" key="4">
    <source>
        <dbReference type="EMBL" id="KAF9534969.1"/>
    </source>
</evidence>
<gene>
    <name evidence="4" type="ORF">CPB83DRAFT_843264</name>
</gene>
<evidence type="ECO:0008006" key="6">
    <source>
        <dbReference type="Google" id="ProtNLM"/>
    </source>
</evidence>
<dbReference type="Gene3D" id="2.40.50.140">
    <property type="entry name" value="Nucleic acid-binding proteins"/>
    <property type="match status" value="1"/>
</dbReference>
<dbReference type="InterPro" id="IPR012340">
    <property type="entry name" value="NA-bd_OB-fold"/>
</dbReference>
<evidence type="ECO:0000256" key="1">
    <source>
        <dbReference type="ARBA" id="ARBA00023125"/>
    </source>
</evidence>
<dbReference type="OrthoDB" id="1078367at2759"/>
<reference evidence="4" key="1">
    <citation type="submission" date="2020-11" db="EMBL/GenBank/DDBJ databases">
        <authorList>
            <consortium name="DOE Joint Genome Institute"/>
            <person name="Ahrendt S."/>
            <person name="Riley R."/>
            <person name="Andreopoulos W."/>
            <person name="Labutti K."/>
            <person name="Pangilinan J."/>
            <person name="Ruiz-Duenas F.J."/>
            <person name="Barrasa J.M."/>
            <person name="Sanchez-Garcia M."/>
            <person name="Camarero S."/>
            <person name="Miyauchi S."/>
            <person name="Serrano A."/>
            <person name="Linde D."/>
            <person name="Babiker R."/>
            <person name="Drula E."/>
            <person name="Ayuso-Fernandez I."/>
            <person name="Pacheco R."/>
            <person name="Padilla G."/>
            <person name="Ferreira P."/>
            <person name="Barriuso J."/>
            <person name="Kellner H."/>
            <person name="Castanera R."/>
            <person name="Alfaro M."/>
            <person name="Ramirez L."/>
            <person name="Pisabarro A.G."/>
            <person name="Kuo A."/>
            <person name="Tritt A."/>
            <person name="Lipzen A."/>
            <person name="He G."/>
            <person name="Yan M."/>
            <person name="Ng V."/>
            <person name="Cullen D."/>
            <person name="Martin F."/>
            <person name="Rosso M.-N."/>
            <person name="Henrissat B."/>
            <person name="Hibbett D."/>
            <person name="Martinez A.T."/>
            <person name="Grigoriev I.V."/>
        </authorList>
    </citation>
    <scope>NUCLEOTIDE SEQUENCE</scope>
    <source>
        <strain evidence="4">CBS 506.95</strain>
    </source>
</reference>
<protein>
    <recommendedName>
        <fullName evidence="6">Single-stranded DNA-binding protein</fullName>
    </recommendedName>
</protein>
<keyword evidence="5" id="KW-1185">Reference proteome</keyword>
<proteinExistence type="predicted"/>
<dbReference type="PROSITE" id="PS50935">
    <property type="entry name" value="SSB"/>
    <property type="match status" value="1"/>
</dbReference>
<dbReference type="GO" id="GO:0003697">
    <property type="term" value="F:single-stranded DNA binding"/>
    <property type="evidence" value="ECO:0007669"/>
    <property type="project" value="InterPro"/>
</dbReference>
<name>A0A9P6EUK7_9AGAR</name>
<keyword evidence="1 2" id="KW-0238">DNA-binding</keyword>